<evidence type="ECO:0000256" key="1">
    <source>
        <dbReference type="ARBA" id="ARBA00006249"/>
    </source>
</evidence>
<dbReference type="AlphaFoldDB" id="A0A6A7BM23"/>
<dbReference type="InterPro" id="IPR029058">
    <property type="entry name" value="AB_hydrolase_fold"/>
</dbReference>
<gene>
    <name evidence="9" type="ORF">T440DRAFT_439506</name>
</gene>
<name>A0A6A7BM23_9PLEO</name>
<evidence type="ECO:0000256" key="4">
    <source>
        <dbReference type="ARBA" id="ARBA00022729"/>
    </source>
</evidence>
<keyword evidence="5 8" id="KW-0378">Hydrolase</keyword>
<keyword evidence="7" id="KW-1015">Disulfide bond</keyword>
<evidence type="ECO:0000256" key="3">
    <source>
        <dbReference type="ARBA" id="ARBA00022723"/>
    </source>
</evidence>
<evidence type="ECO:0000256" key="5">
    <source>
        <dbReference type="ARBA" id="ARBA00022801"/>
    </source>
</evidence>
<evidence type="ECO:0000256" key="7">
    <source>
        <dbReference type="ARBA" id="ARBA00023157"/>
    </source>
</evidence>
<evidence type="ECO:0000313" key="9">
    <source>
        <dbReference type="EMBL" id="KAF2856433.1"/>
    </source>
</evidence>
<dbReference type="OrthoDB" id="3039123at2759"/>
<dbReference type="Pfam" id="PF07519">
    <property type="entry name" value="Tannase"/>
    <property type="match status" value="1"/>
</dbReference>
<dbReference type="Proteomes" id="UP000799423">
    <property type="component" value="Unassembled WGS sequence"/>
</dbReference>
<keyword evidence="10" id="KW-1185">Reference proteome</keyword>
<reference evidence="9" key="1">
    <citation type="submission" date="2020-01" db="EMBL/GenBank/DDBJ databases">
        <authorList>
            <consortium name="DOE Joint Genome Institute"/>
            <person name="Haridas S."/>
            <person name="Albert R."/>
            <person name="Binder M."/>
            <person name="Bloem J."/>
            <person name="Labutti K."/>
            <person name="Salamov A."/>
            <person name="Andreopoulos B."/>
            <person name="Baker S.E."/>
            <person name="Barry K."/>
            <person name="Bills G."/>
            <person name="Bluhm B.H."/>
            <person name="Cannon C."/>
            <person name="Castanera R."/>
            <person name="Culley D.E."/>
            <person name="Daum C."/>
            <person name="Ezra D."/>
            <person name="Gonzalez J.B."/>
            <person name="Henrissat B."/>
            <person name="Kuo A."/>
            <person name="Liang C."/>
            <person name="Lipzen A."/>
            <person name="Lutzoni F."/>
            <person name="Magnuson J."/>
            <person name="Mondo S."/>
            <person name="Nolan M."/>
            <person name="Ohm R."/>
            <person name="Pangilinan J."/>
            <person name="Park H.-J."/>
            <person name="Ramirez L."/>
            <person name="Alfaro M."/>
            <person name="Sun H."/>
            <person name="Tritt A."/>
            <person name="Yoshinaga Y."/>
            <person name="Zwiers L.-H."/>
            <person name="Turgeon B.G."/>
            <person name="Goodwin S.B."/>
            <person name="Spatafora J.W."/>
            <person name="Crous P.W."/>
            <person name="Grigoriev I.V."/>
        </authorList>
    </citation>
    <scope>NUCLEOTIDE SEQUENCE</scope>
    <source>
        <strain evidence="9">IPT5</strain>
    </source>
</reference>
<sequence length="513" mass="55861">MAMSSNCNPAAIPLPAVFGAEFLSIEAALVQNFTWNNPIRLYQNNGPLPNTAIDFCNVTLTHTHPGQNDTLRTQVWLPVSPEWNGRMQMAGGGGWLAGFGDLTFSSMYGALTDGYTTSTVDGGVQTQNGQTPEDWALLSNGNVDYNTLENFARKALRDGALATKSVIESFYGRPASYSYWNGCSQGGRQGYVFAQNYPDIFDGIAATAPAINWADFFPASAYQGQVVKELGVVPHPCEYATLRQAAIAACDGLDGLIDGLISNPDLCYFDPYRLVGSPTNCSSSSPGPSTISRAAATAVDALWHGFRSANGALLWPTGGYEVDLNTSLSSPITCPNNGNCTINRSPLFTEWIRLFVEKDTNFNVDTMTRDQFVHAWRAGIREYSSIIGTNSPDLTEFRESGHKLLTWHGLADDLIPYANTRRYYNNVAQLDPTVQSYYRLFEAPGVAHCFGGSGGIPQGMFKALVAWVEHGTAPESLVGTNPQGKTNLLCPYPKKAYFKGKSPQFSEKDFECH</sequence>
<dbReference type="EC" id="3.1.1.-" evidence="8"/>
<dbReference type="GO" id="GO:0046872">
    <property type="term" value="F:metal ion binding"/>
    <property type="evidence" value="ECO:0007669"/>
    <property type="project" value="UniProtKB-KW"/>
</dbReference>
<keyword evidence="3" id="KW-0479">Metal-binding</keyword>
<proteinExistence type="inferred from homology"/>
<evidence type="ECO:0000313" key="10">
    <source>
        <dbReference type="Proteomes" id="UP000799423"/>
    </source>
</evidence>
<keyword evidence="6" id="KW-0106">Calcium</keyword>
<keyword evidence="4" id="KW-0732">Signal</keyword>
<dbReference type="SUPFAM" id="SSF53474">
    <property type="entry name" value="alpha/beta-Hydrolases"/>
    <property type="match status" value="1"/>
</dbReference>
<accession>A0A6A7BM23</accession>
<dbReference type="PANTHER" id="PTHR33938:SF13">
    <property type="entry name" value="CARBOXYLIC ESTER HYDROLASE"/>
    <property type="match status" value="1"/>
</dbReference>
<dbReference type="InterPro" id="IPR011118">
    <property type="entry name" value="Tannase/feruloyl_esterase"/>
</dbReference>
<protein>
    <recommendedName>
        <fullName evidence="8">Carboxylic ester hydrolase</fullName>
        <ecNumber evidence="8">3.1.1.-</ecNumber>
    </recommendedName>
</protein>
<evidence type="ECO:0000256" key="2">
    <source>
        <dbReference type="ARBA" id="ARBA00022487"/>
    </source>
</evidence>
<keyword evidence="2" id="KW-0719">Serine esterase</keyword>
<dbReference type="EMBL" id="MU006289">
    <property type="protein sequence ID" value="KAF2856433.1"/>
    <property type="molecule type" value="Genomic_DNA"/>
</dbReference>
<dbReference type="Gene3D" id="3.40.50.1820">
    <property type="entry name" value="alpha/beta hydrolase"/>
    <property type="match status" value="1"/>
</dbReference>
<evidence type="ECO:0000256" key="8">
    <source>
        <dbReference type="RuleBase" id="RU361238"/>
    </source>
</evidence>
<organism evidence="9 10">
    <name type="scientific">Plenodomus tracheiphilus IPT5</name>
    <dbReference type="NCBI Taxonomy" id="1408161"/>
    <lineage>
        <taxon>Eukaryota</taxon>
        <taxon>Fungi</taxon>
        <taxon>Dikarya</taxon>
        <taxon>Ascomycota</taxon>
        <taxon>Pezizomycotina</taxon>
        <taxon>Dothideomycetes</taxon>
        <taxon>Pleosporomycetidae</taxon>
        <taxon>Pleosporales</taxon>
        <taxon>Pleosporineae</taxon>
        <taxon>Leptosphaeriaceae</taxon>
        <taxon>Plenodomus</taxon>
    </lineage>
</organism>
<comment type="similarity">
    <text evidence="1 8">Belongs to the tannase family.</text>
</comment>
<evidence type="ECO:0000256" key="6">
    <source>
        <dbReference type="ARBA" id="ARBA00022837"/>
    </source>
</evidence>
<dbReference type="PANTHER" id="PTHR33938">
    <property type="entry name" value="FERULOYL ESTERASE B-RELATED"/>
    <property type="match status" value="1"/>
</dbReference>
<dbReference type="GO" id="GO:0030600">
    <property type="term" value="F:feruloyl esterase activity"/>
    <property type="evidence" value="ECO:0007669"/>
    <property type="project" value="UniProtKB-ARBA"/>
</dbReference>